<dbReference type="AlphaFoldDB" id="A0A6J7B6X0"/>
<feature type="transmembrane region" description="Helical" evidence="1">
    <location>
        <begin position="40"/>
        <end position="57"/>
    </location>
</feature>
<evidence type="ECO:0000313" key="2">
    <source>
        <dbReference type="EMBL" id="CAB4656049.1"/>
    </source>
</evidence>
<keyword evidence="1" id="KW-0812">Transmembrane</keyword>
<gene>
    <name evidence="2" type="ORF">UFOPK2265_00460</name>
    <name evidence="3" type="ORF">UFOPK3255_00094</name>
</gene>
<keyword evidence="1" id="KW-1133">Transmembrane helix</keyword>
<sequence>MHSLMSSNRLAGMADEKEIFDITSAPKALSADQAGRQKRYFISMMIRTACFILTVILPSPYRWVALLGAVTLPYFAVVIANAGRETFTPGANVQDENPRAIS</sequence>
<dbReference type="EMBL" id="CAFAZY010000005">
    <property type="protein sequence ID" value="CAB4839659.1"/>
    <property type="molecule type" value="Genomic_DNA"/>
</dbReference>
<keyword evidence="1" id="KW-0472">Membrane</keyword>
<name>A0A6J7B6X0_9ZZZZ</name>
<accession>A0A6J7B6X0</accession>
<feature type="transmembrane region" description="Helical" evidence="1">
    <location>
        <begin position="63"/>
        <end position="82"/>
    </location>
</feature>
<reference evidence="3" key="1">
    <citation type="submission" date="2020-05" db="EMBL/GenBank/DDBJ databases">
        <authorList>
            <person name="Chiriac C."/>
            <person name="Salcher M."/>
            <person name="Ghai R."/>
            <person name="Kavagutti S V."/>
        </authorList>
    </citation>
    <scope>NUCLEOTIDE SEQUENCE</scope>
</reference>
<dbReference type="InterPro" id="IPR021449">
    <property type="entry name" value="DUF3099"/>
</dbReference>
<proteinExistence type="predicted"/>
<dbReference type="Pfam" id="PF11298">
    <property type="entry name" value="DUF3099"/>
    <property type="match status" value="1"/>
</dbReference>
<protein>
    <submittedName>
        <fullName evidence="3">Unannotated protein</fullName>
    </submittedName>
</protein>
<evidence type="ECO:0000256" key="1">
    <source>
        <dbReference type="SAM" id="Phobius"/>
    </source>
</evidence>
<dbReference type="EMBL" id="CAEZWP010000014">
    <property type="protein sequence ID" value="CAB4656049.1"/>
    <property type="molecule type" value="Genomic_DNA"/>
</dbReference>
<organism evidence="3">
    <name type="scientific">freshwater metagenome</name>
    <dbReference type="NCBI Taxonomy" id="449393"/>
    <lineage>
        <taxon>unclassified sequences</taxon>
        <taxon>metagenomes</taxon>
        <taxon>ecological metagenomes</taxon>
    </lineage>
</organism>
<evidence type="ECO:0000313" key="3">
    <source>
        <dbReference type="EMBL" id="CAB4839659.1"/>
    </source>
</evidence>